<dbReference type="PANTHER" id="PTHR21581">
    <property type="entry name" value="D-ALANYL-D-ALANINE CARBOXYPEPTIDASE"/>
    <property type="match status" value="1"/>
</dbReference>
<dbReference type="EMBL" id="JASBNA010000012">
    <property type="protein sequence ID" value="KAK7687889.1"/>
    <property type="molecule type" value="Genomic_DNA"/>
</dbReference>
<gene>
    <name evidence="1" type="ORF">QCA50_009108</name>
</gene>
<dbReference type="GO" id="GO:0030008">
    <property type="term" value="C:TRAPP complex"/>
    <property type="evidence" value="ECO:0007669"/>
    <property type="project" value="TreeGrafter"/>
</dbReference>
<dbReference type="AlphaFoldDB" id="A0AAW0G970"/>
<sequence>MSKRACVGNMKNSSAKARTKVKRDEQAVTMWKERGARLILIMASQLIEMKDYTAAIHLLNPLASSSQPVPQLQATILRIRFRVFEKVESDIRESAEGKWDEVEWIWKEYISAEKIQGVDVEKSYYVAINNLSVTLLSQGKLRESTPTVVTAEPILFNLSTLYELRSNTVADKKRGLLVEVARFAGNGLRTSCLKMPVSGS</sequence>
<reference evidence="1 2" key="1">
    <citation type="submission" date="2022-09" db="EMBL/GenBank/DDBJ databases">
        <authorList>
            <person name="Palmer J.M."/>
        </authorList>
    </citation>
    <scope>NUCLEOTIDE SEQUENCE [LARGE SCALE GENOMIC DNA]</scope>
    <source>
        <strain evidence="1 2">DSM 7382</strain>
    </source>
</reference>
<keyword evidence="2" id="KW-1185">Reference proteome</keyword>
<name>A0AAW0G970_9APHY</name>
<comment type="caution">
    <text evidence="1">The sequence shown here is derived from an EMBL/GenBank/DDBJ whole genome shotgun (WGS) entry which is preliminary data.</text>
</comment>
<dbReference type="PANTHER" id="PTHR21581:SF6">
    <property type="entry name" value="TRAFFICKING PROTEIN PARTICLE COMPLEX SUBUNIT 12"/>
    <property type="match status" value="1"/>
</dbReference>
<organism evidence="1 2">
    <name type="scientific">Cerrena zonata</name>
    <dbReference type="NCBI Taxonomy" id="2478898"/>
    <lineage>
        <taxon>Eukaryota</taxon>
        <taxon>Fungi</taxon>
        <taxon>Dikarya</taxon>
        <taxon>Basidiomycota</taxon>
        <taxon>Agaricomycotina</taxon>
        <taxon>Agaricomycetes</taxon>
        <taxon>Polyporales</taxon>
        <taxon>Cerrenaceae</taxon>
        <taxon>Cerrena</taxon>
    </lineage>
</organism>
<evidence type="ECO:0000313" key="2">
    <source>
        <dbReference type="Proteomes" id="UP001385951"/>
    </source>
</evidence>
<evidence type="ECO:0000313" key="1">
    <source>
        <dbReference type="EMBL" id="KAK7687889.1"/>
    </source>
</evidence>
<dbReference type="GO" id="GO:0005794">
    <property type="term" value="C:Golgi apparatus"/>
    <property type="evidence" value="ECO:0007669"/>
    <property type="project" value="TreeGrafter"/>
</dbReference>
<dbReference type="Proteomes" id="UP001385951">
    <property type="component" value="Unassembled WGS sequence"/>
</dbReference>
<proteinExistence type="predicted"/>
<protein>
    <submittedName>
        <fullName evidence="1">Uncharacterized protein</fullName>
    </submittedName>
</protein>
<accession>A0AAW0G970</accession>